<sequence>MDPTIGFLTTGQHKSYMHKRLPKHDKVGYTHLWRRLHIAAARGKENLQRVLGEVREELSCPSCLHHYLSFIALDKNQRWLHEDPEFFAYKLHCAANAHARVSGNMASYPPSYSSVKQRYRDAVSSAPRDPPPEHPFSPR</sequence>
<evidence type="ECO:0000313" key="2">
    <source>
        <dbReference type="EMBL" id="QHU15284.1"/>
    </source>
</evidence>
<protein>
    <recommendedName>
        <fullName evidence="3">Thiol oxidase</fullName>
    </recommendedName>
</protein>
<accession>A0A6C0KG91</accession>
<organism evidence="2">
    <name type="scientific">viral metagenome</name>
    <dbReference type="NCBI Taxonomy" id="1070528"/>
    <lineage>
        <taxon>unclassified sequences</taxon>
        <taxon>metagenomes</taxon>
        <taxon>organismal metagenomes</taxon>
    </lineage>
</organism>
<feature type="region of interest" description="Disordered" evidence="1">
    <location>
        <begin position="111"/>
        <end position="139"/>
    </location>
</feature>
<name>A0A6C0KG91_9ZZZZ</name>
<reference evidence="2" key="1">
    <citation type="journal article" date="2020" name="Nature">
        <title>Giant virus diversity and host interactions through global metagenomics.</title>
        <authorList>
            <person name="Schulz F."/>
            <person name="Roux S."/>
            <person name="Paez-Espino D."/>
            <person name="Jungbluth S."/>
            <person name="Walsh D.A."/>
            <person name="Denef V.J."/>
            <person name="McMahon K.D."/>
            <person name="Konstantinidis K.T."/>
            <person name="Eloe-Fadrosh E.A."/>
            <person name="Kyrpides N.C."/>
            <person name="Woyke T."/>
        </authorList>
    </citation>
    <scope>NUCLEOTIDE SEQUENCE</scope>
    <source>
        <strain evidence="2">GVMAG-S-1103017-68</strain>
    </source>
</reference>
<evidence type="ECO:0000256" key="1">
    <source>
        <dbReference type="SAM" id="MobiDB-lite"/>
    </source>
</evidence>
<dbReference type="AlphaFoldDB" id="A0A6C0KG91"/>
<proteinExistence type="predicted"/>
<dbReference type="EMBL" id="MN740854">
    <property type="protein sequence ID" value="QHU15284.1"/>
    <property type="molecule type" value="Genomic_DNA"/>
</dbReference>
<evidence type="ECO:0008006" key="3">
    <source>
        <dbReference type="Google" id="ProtNLM"/>
    </source>
</evidence>